<dbReference type="RefSeq" id="WP_030223639.1">
    <property type="nucleotide sequence ID" value="NZ_JAVRFB010000046.1"/>
</dbReference>
<reference evidence="3" key="1">
    <citation type="submission" date="2023-07" db="EMBL/GenBank/DDBJ databases">
        <title>30 novel species of actinomycetes from the DSMZ collection.</title>
        <authorList>
            <person name="Nouioui I."/>
        </authorList>
    </citation>
    <scope>NUCLEOTIDE SEQUENCE [LARGE SCALE GENOMIC DNA]</scope>
    <source>
        <strain evidence="3">DSM 41635</strain>
    </source>
</reference>
<dbReference type="EMBL" id="JAVRFB010000046">
    <property type="protein sequence ID" value="MDT0406680.1"/>
    <property type="molecule type" value="Genomic_DNA"/>
</dbReference>
<dbReference type="InterPro" id="IPR007278">
    <property type="entry name" value="DUF397"/>
</dbReference>
<accession>A0ABU2QUB0</accession>
<dbReference type="Pfam" id="PF04149">
    <property type="entry name" value="DUF397"/>
    <property type="match status" value="1"/>
</dbReference>
<gene>
    <name evidence="2" type="ORF">RM528_33085</name>
</gene>
<comment type="caution">
    <text evidence="2">The sequence shown here is derived from an EMBL/GenBank/DDBJ whole genome shotgun (WGS) entry which is preliminary data.</text>
</comment>
<name>A0ABU2QUB0_9ACTN</name>
<evidence type="ECO:0000313" key="2">
    <source>
        <dbReference type="EMBL" id="MDT0406680.1"/>
    </source>
</evidence>
<protein>
    <submittedName>
        <fullName evidence="2">DUF397 domain-containing protein</fullName>
    </submittedName>
</protein>
<dbReference type="Proteomes" id="UP001180503">
    <property type="component" value="Unassembled WGS sequence"/>
</dbReference>
<evidence type="ECO:0000259" key="1">
    <source>
        <dbReference type="Pfam" id="PF04149"/>
    </source>
</evidence>
<organism evidence="2 3">
    <name type="scientific">Streptomyces edwardsiae</name>
    <dbReference type="NCBI Taxonomy" id="3075527"/>
    <lineage>
        <taxon>Bacteria</taxon>
        <taxon>Bacillati</taxon>
        <taxon>Actinomycetota</taxon>
        <taxon>Actinomycetes</taxon>
        <taxon>Kitasatosporales</taxon>
        <taxon>Streptomycetaceae</taxon>
        <taxon>Streptomyces</taxon>
    </lineage>
</organism>
<feature type="domain" description="DUF397" evidence="1">
    <location>
        <begin position="4"/>
        <end position="56"/>
    </location>
</feature>
<proteinExistence type="predicted"/>
<sequence>MPGLNWQKSSRCGSGDSCVHIAATPTAIHIAESADPGDAMLTTSRTAFRSFLHAVKTVGVGRPT</sequence>
<evidence type="ECO:0000313" key="3">
    <source>
        <dbReference type="Proteomes" id="UP001180503"/>
    </source>
</evidence>